<dbReference type="PANTHER" id="PTHR34605">
    <property type="entry name" value="PHAGE_INTEGRASE DOMAIN-CONTAINING PROTEIN"/>
    <property type="match status" value="1"/>
</dbReference>
<evidence type="ECO:0000313" key="1">
    <source>
        <dbReference type="EMBL" id="CAH1250138.1"/>
    </source>
</evidence>
<proteinExistence type="predicted"/>
<dbReference type="EMBL" id="OV696703">
    <property type="protein sequence ID" value="CAH1250138.1"/>
    <property type="molecule type" value="Genomic_DNA"/>
</dbReference>
<dbReference type="GO" id="GO:0015074">
    <property type="term" value="P:DNA integration"/>
    <property type="evidence" value="ECO:0007669"/>
    <property type="project" value="InterPro"/>
</dbReference>
<name>A0A8K0EJ25_BRALA</name>
<dbReference type="AlphaFoldDB" id="A0A8K0EJ25"/>
<dbReference type="GO" id="GO:0003677">
    <property type="term" value="F:DNA binding"/>
    <property type="evidence" value="ECO:0007669"/>
    <property type="project" value="InterPro"/>
</dbReference>
<dbReference type="Gene3D" id="1.10.443.10">
    <property type="entry name" value="Intergrase catalytic core"/>
    <property type="match status" value="1"/>
</dbReference>
<organism evidence="1 2">
    <name type="scientific">Branchiostoma lanceolatum</name>
    <name type="common">Common lancelet</name>
    <name type="synonym">Amphioxus lanceolatum</name>
    <dbReference type="NCBI Taxonomy" id="7740"/>
    <lineage>
        <taxon>Eukaryota</taxon>
        <taxon>Metazoa</taxon>
        <taxon>Chordata</taxon>
        <taxon>Cephalochordata</taxon>
        <taxon>Leptocardii</taxon>
        <taxon>Amphioxiformes</taxon>
        <taxon>Branchiostomatidae</taxon>
        <taxon>Branchiostoma</taxon>
    </lineage>
</organism>
<evidence type="ECO:0000313" key="2">
    <source>
        <dbReference type="Proteomes" id="UP000838412"/>
    </source>
</evidence>
<dbReference type="OrthoDB" id="10039881at2759"/>
<gene>
    <name evidence="1" type="primary">Hypp8781</name>
    <name evidence="1" type="ORF">BLAG_LOCUS10992</name>
</gene>
<keyword evidence="2" id="KW-1185">Reference proteome</keyword>
<dbReference type="InterPro" id="IPR052925">
    <property type="entry name" value="Phage_Integrase-like_Recomb"/>
</dbReference>
<reference evidence="1" key="1">
    <citation type="submission" date="2022-01" db="EMBL/GenBank/DDBJ databases">
        <authorList>
            <person name="Braso-Vives M."/>
        </authorList>
    </citation>
    <scope>NUCLEOTIDE SEQUENCE</scope>
</reference>
<dbReference type="GO" id="GO:0006310">
    <property type="term" value="P:DNA recombination"/>
    <property type="evidence" value="ECO:0007669"/>
    <property type="project" value="InterPro"/>
</dbReference>
<dbReference type="Proteomes" id="UP000838412">
    <property type="component" value="Chromosome 18"/>
</dbReference>
<dbReference type="PANTHER" id="PTHR34605:SF6">
    <property type="entry name" value="TYR RECOMBINASE DOMAIN-CONTAINING PROTEIN"/>
    <property type="match status" value="1"/>
</dbReference>
<dbReference type="InterPro" id="IPR013762">
    <property type="entry name" value="Integrase-like_cat_sf"/>
</dbReference>
<accession>A0A8K0EJ25</accession>
<protein>
    <submittedName>
        <fullName evidence="1">Hypp8781 protein</fullName>
    </submittedName>
</protein>
<sequence>MSFCDGYVALFLEKRKNDQFREGNWICIAATDSVSCPVSLLKRFLKSSNSSGHIKLFRRVANHNGNLFLRRDPMSYTRARETALAMLSTIGLDPTKYGLHSLRSAGWCKHCSSHGCLRPAYRASWWLAKCGSKGRLHSGVQVRSPRSVAFPRSLTSQLPHLPLLTPLLLSFVLRDVRTTIL</sequence>